<dbReference type="Pfam" id="PF18014">
    <property type="entry name" value="Acetyltransf_18"/>
    <property type="match status" value="1"/>
</dbReference>
<dbReference type="InterPro" id="IPR041496">
    <property type="entry name" value="YitH/HolE_GNAT"/>
</dbReference>
<accession>A0A239CCV5</accession>
<protein>
    <submittedName>
        <fullName evidence="2">Acetyltransferase (GNAT) family protein</fullName>
    </submittedName>
</protein>
<dbReference type="PANTHER" id="PTHR47237">
    <property type="entry name" value="SLL0310 PROTEIN"/>
    <property type="match status" value="1"/>
</dbReference>
<dbReference type="PROSITE" id="PS51186">
    <property type="entry name" value="GNAT"/>
    <property type="match status" value="2"/>
</dbReference>
<keyword evidence="2" id="KW-0808">Transferase</keyword>
<keyword evidence="3" id="KW-1185">Reference proteome</keyword>
<organism evidence="2 3">
    <name type="scientific">Humidesulfovibrio mexicanus</name>
    <dbReference type="NCBI Taxonomy" id="147047"/>
    <lineage>
        <taxon>Bacteria</taxon>
        <taxon>Pseudomonadati</taxon>
        <taxon>Thermodesulfobacteriota</taxon>
        <taxon>Desulfovibrionia</taxon>
        <taxon>Desulfovibrionales</taxon>
        <taxon>Desulfovibrionaceae</taxon>
        <taxon>Humidesulfovibrio</taxon>
    </lineage>
</organism>
<feature type="domain" description="N-acetyltransferase" evidence="1">
    <location>
        <begin position="4"/>
        <end position="146"/>
    </location>
</feature>
<dbReference type="InterPro" id="IPR052729">
    <property type="entry name" value="Acyl/Acetyltrans_Enzymes"/>
</dbReference>
<dbReference type="CDD" id="cd04301">
    <property type="entry name" value="NAT_SF"/>
    <property type="match status" value="1"/>
</dbReference>
<proteinExistence type="predicted"/>
<dbReference type="SUPFAM" id="SSF55729">
    <property type="entry name" value="Acyl-CoA N-acyltransferases (Nat)"/>
    <property type="match status" value="1"/>
</dbReference>
<dbReference type="InterPro" id="IPR000182">
    <property type="entry name" value="GNAT_dom"/>
</dbReference>
<dbReference type="OrthoDB" id="20916at2"/>
<evidence type="ECO:0000259" key="1">
    <source>
        <dbReference type="PROSITE" id="PS51186"/>
    </source>
</evidence>
<reference evidence="2 3" key="1">
    <citation type="submission" date="2017-06" db="EMBL/GenBank/DDBJ databases">
        <authorList>
            <person name="Kim H.J."/>
            <person name="Triplett B.A."/>
        </authorList>
    </citation>
    <scope>NUCLEOTIDE SEQUENCE [LARGE SCALE GENOMIC DNA]</scope>
    <source>
        <strain evidence="2 3">DSM 13116</strain>
    </source>
</reference>
<dbReference type="AlphaFoldDB" id="A0A239CCV5"/>
<dbReference type="Proteomes" id="UP000198324">
    <property type="component" value="Unassembled WGS sequence"/>
</dbReference>
<gene>
    <name evidence="2" type="ORF">SAMN04488503_3042</name>
</gene>
<dbReference type="PANTHER" id="PTHR47237:SF1">
    <property type="entry name" value="SLL0310 PROTEIN"/>
    <property type="match status" value="1"/>
</dbReference>
<dbReference type="Pfam" id="PF00583">
    <property type="entry name" value="Acetyltransf_1"/>
    <property type="match status" value="1"/>
</dbReference>
<name>A0A239CCV5_9BACT</name>
<sequence>MDGYAIRRMARPELSVAIESAAAEGWNPGLRDAEAFWAADPDGFFLGLLDGRPAATVSAVRYDSGRGGGFGFMGFFVVRPELRGQGLGLRLWRTAQAALQARGAAVIGLDAVLGQVETYRKSGFEPARISSRYQGRAGGEMPQGLLPLSGGSFDEVLAYDGRCFPGRREAFLRSWLDLPGHVALGTRRGGALAGFGVLRPCGVGAKIGPLFADDVAVARDLLRGLLASAPEGPVFFDAPATNPAAARLAEDHGMRVVFQTGRMYLGGVPEYDLGREFGVASFELG</sequence>
<feature type="domain" description="N-acetyltransferase" evidence="1">
    <location>
        <begin position="143"/>
        <end position="278"/>
    </location>
</feature>
<evidence type="ECO:0000313" key="2">
    <source>
        <dbReference type="EMBL" id="SNS17183.1"/>
    </source>
</evidence>
<dbReference type="Gene3D" id="3.40.630.30">
    <property type="match status" value="1"/>
</dbReference>
<evidence type="ECO:0000313" key="3">
    <source>
        <dbReference type="Proteomes" id="UP000198324"/>
    </source>
</evidence>
<dbReference type="RefSeq" id="WP_089275231.1">
    <property type="nucleotide sequence ID" value="NZ_FZOC01000007.1"/>
</dbReference>
<dbReference type="InterPro" id="IPR016181">
    <property type="entry name" value="Acyl_CoA_acyltransferase"/>
</dbReference>
<dbReference type="Gene3D" id="3.40.630.90">
    <property type="match status" value="1"/>
</dbReference>
<dbReference type="EMBL" id="FZOC01000007">
    <property type="protein sequence ID" value="SNS17183.1"/>
    <property type="molecule type" value="Genomic_DNA"/>
</dbReference>
<dbReference type="GO" id="GO:0016747">
    <property type="term" value="F:acyltransferase activity, transferring groups other than amino-acyl groups"/>
    <property type="evidence" value="ECO:0007669"/>
    <property type="project" value="InterPro"/>
</dbReference>